<keyword evidence="2" id="KW-0732">Signal</keyword>
<accession>A0A9P8EJK7</accession>
<comment type="caution">
    <text evidence="3">The sequence shown here is derived from an EMBL/GenBank/DDBJ whole genome shotgun (WGS) entry which is preliminary data.</text>
</comment>
<dbReference type="EMBL" id="JAHFXF010000246">
    <property type="protein sequence ID" value="KAG9692013.1"/>
    <property type="molecule type" value="Genomic_DNA"/>
</dbReference>
<feature type="transmembrane region" description="Helical" evidence="1">
    <location>
        <begin position="225"/>
        <end position="249"/>
    </location>
</feature>
<organism evidence="3 4">
    <name type="scientific">Aureobasidium melanogenum</name>
    <name type="common">Aureobasidium pullulans var. melanogenum</name>
    <dbReference type="NCBI Taxonomy" id="46634"/>
    <lineage>
        <taxon>Eukaryota</taxon>
        <taxon>Fungi</taxon>
        <taxon>Dikarya</taxon>
        <taxon>Ascomycota</taxon>
        <taxon>Pezizomycotina</taxon>
        <taxon>Dothideomycetes</taxon>
        <taxon>Dothideomycetidae</taxon>
        <taxon>Dothideales</taxon>
        <taxon>Saccotheciaceae</taxon>
        <taxon>Aureobasidium</taxon>
    </lineage>
</organism>
<proteinExistence type="predicted"/>
<name>A0A9P8EJK7_AURME</name>
<keyword evidence="1" id="KW-1133">Transmembrane helix</keyword>
<dbReference type="Proteomes" id="UP000779574">
    <property type="component" value="Unassembled WGS sequence"/>
</dbReference>
<reference evidence="3" key="2">
    <citation type="submission" date="2021-08" db="EMBL/GenBank/DDBJ databases">
        <authorList>
            <person name="Gostincar C."/>
            <person name="Sun X."/>
            <person name="Song Z."/>
            <person name="Gunde-Cimerman N."/>
        </authorList>
    </citation>
    <scope>NUCLEOTIDE SEQUENCE</scope>
    <source>
        <strain evidence="3">EXF-9911</strain>
    </source>
</reference>
<dbReference type="OrthoDB" id="3888670at2759"/>
<reference evidence="3" key="1">
    <citation type="journal article" date="2021" name="J Fungi (Basel)">
        <title>Virulence traits and population genomics of the black yeast Aureobasidium melanogenum.</title>
        <authorList>
            <person name="Cernosa A."/>
            <person name="Sun X."/>
            <person name="Gostincar C."/>
            <person name="Fang C."/>
            <person name="Gunde-Cimerman N."/>
            <person name="Song Z."/>
        </authorList>
    </citation>
    <scope>NUCLEOTIDE SEQUENCE</scope>
    <source>
        <strain evidence="3">EXF-9911</strain>
    </source>
</reference>
<dbReference type="Pfam" id="PF19535">
    <property type="entry name" value="DUF6060"/>
    <property type="match status" value="1"/>
</dbReference>
<gene>
    <name evidence="3" type="ORF">KCU76_g7031</name>
</gene>
<evidence type="ECO:0000313" key="4">
    <source>
        <dbReference type="Proteomes" id="UP000779574"/>
    </source>
</evidence>
<evidence type="ECO:0000256" key="1">
    <source>
        <dbReference type="SAM" id="Phobius"/>
    </source>
</evidence>
<feature type="chain" id="PRO_5040259632" evidence="2">
    <location>
        <begin position="22"/>
        <end position="250"/>
    </location>
</feature>
<sequence length="250" mass="26454">MFPKTLTSFILLLASSVLVDAAGYATRDPSFTSCQGFSVTSNETRPLESENLIISTGVICNVSRSNFSTPCSVLSGGWPNLRSSITYTNGSRVSDSYAVEYGLWNATGDSKALYGTTIAAVENQTVTFENNTSGNVVFTPTYRCVTGRVQGCPANISITNDTEVSACYPVLTDRVVSFESAPGHLENITVLAGSRAINETSVQAAANLKQNPNDHPPYGLVSSGAGAVLGAGFTSAWMVATFWLGMWVIS</sequence>
<keyword evidence="1" id="KW-0472">Membrane</keyword>
<evidence type="ECO:0000313" key="3">
    <source>
        <dbReference type="EMBL" id="KAG9692013.1"/>
    </source>
</evidence>
<protein>
    <submittedName>
        <fullName evidence="3">Uncharacterized protein</fullName>
    </submittedName>
</protein>
<feature type="signal peptide" evidence="2">
    <location>
        <begin position="1"/>
        <end position="21"/>
    </location>
</feature>
<evidence type="ECO:0000256" key="2">
    <source>
        <dbReference type="SAM" id="SignalP"/>
    </source>
</evidence>
<feature type="non-terminal residue" evidence="3">
    <location>
        <position position="1"/>
    </location>
</feature>
<keyword evidence="1" id="KW-0812">Transmembrane</keyword>
<dbReference type="InterPro" id="IPR045702">
    <property type="entry name" value="DUF6060"/>
</dbReference>
<dbReference type="AlphaFoldDB" id="A0A9P8EJK7"/>